<dbReference type="Proteomes" id="UP000184231">
    <property type="component" value="Unassembled WGS sequence"/>
</dbReference>
<keyword evidence="1 6" id="KW-0547">Nucleotide-binding</keyword>
<dbReference type="EMBL" id="FQYX01000073">
    <property type="protein sequence ID" value="SHJ96015.1"/>
    <property type="molecule type" value="Genomic_DNA"/>
</dbReference>
<dbReference type="GO" id="GO:0016787">
    <property type="term" value="F:hydrolase activity"/>
    <property type="evidence" value="ECO:0007669"/>
    <property type="project" value="UniProtKB-UniRule"/>
</dbReference>
<dbReference type="GO" id="GO:0000725">
    <property type="term" value="P:recombinational repair"/>
    <property type="evidence" value="ECO:0007669"/>
    <property type="project" value="TreeGrafter"/>
</dbReference>
<dbReference type="InterPro" id="IPR000212">
    <property type="entry name" value="DNA_helicase_UvrD/REP"/>
</dbReference>
<dbReference type="GO" id="GO:0003677">
    <property type="term" value="F:DNA binding"/>
    <property type="evidence" value="ECO:0007669"/>
    <property type="project" value="InterPro"/>
</dbReference>
<evidence type="ECO:0000313" key="8">
    <source>
        <dbReference type="EMBL" id="SHJ96015.1"/>
    </source>
</evidence>
<keyword evidence="3 6" id="KW-0347">Helicase</keyword>
<keyword evidence="9" id="KW-1185">Reference proteome</keyword>
<protein>
    <recommendedName>
        <fullName evidence="5">DNA 3'-5' helicase II</fullName>
    </recommendedName>
</protein>
<dbReference type="SUPFAM" id="SSF52540">
    <property type="entry name" value="P-loop containing nucleoside triphosphate hydrolases"/>
    <property type="match status" value="1"/>
</dbReference>
<accession>A0A1M6NJU8</accession>
<dbReference type="STRING" id="558155.SAMN04487911_1731"/>
<feature type="domain" description="UvrD-like helicase ATP-binding" evidence="7">
    <location>
        <begin position="4"/>
        <end position="309"/>
    </location>
</feature>
<dbReference type="Gene3D" id="3.40.50.300">
    <property type="entry name" value="P-loop containing nucleotide triphosphate hydrolases"/>
    <property type="match status" value="2"/>
</dbReference>
<evidence type="ECO:0000256" key="6">
    <source>
        <dbReference type="PROSITE-ProRule" id="PRU00560"/>
    </source>
</evidence>
<dbReference type="RefSeq" id="WP_072766109.1">
    <property type="nucleotide sequence ID" value="NZ_FQYX01000073.1"/>
</dbReference>
<dbReference type="OrthoDB" id="1100019at2"/>
<dbReference type="PROSITE" id="PS51198">
    <property type="entry name" value="UVRD_HELICASE_ATP_BIND"/>
    <property type="match status" value="1"/>
</dbReference>
<dbReference type="PANTHER" id="PTHR11070:SF2">
    <property type="entry name" value="ATP-DEPENDENT DNA HELICASE SRS2"/>
    <property type="match status" value="1"/>
</dbReference>
<dbReference type="GO" id="GO:0005524">
    <property type="term" value="F:ATP binding"/>
    <property type="evidence" value="ECO:0007669"/>
    <property type="project" value="UniProtKB-UniRule"/>
</dbReference>
<evidence type="ECO:0000256" key="2">
    <source>
        <dbReference type="ARBA" id="ARBA00022801"/>
    </source>
</evidence>
<keyword evidence="4 6" id="KW-0067">ATP-binding</keyword>
<gene>
    <name evidence="8" type="ORF">SAMN04487911_1731</name>
</gene>
<evidence type="ECO:0000256" key="4">
    <source>
        <dbReference type="ARBA" id="ARBA00022840"/>
    </source>
</evidence>
<evidence type="ECO:0000256" key="3">
    <source>
        <dbReference type="ARBA" id="ARBA00022806"/>
    </source>
</evidence>
<evidence type="ECO:0000256" key="5">
    <source>
        <dbReference type="ARBA" id="ARBA00034923"/>
    </source>
</evidence>
<dbReference type="InterPro" id="IPR027417">
    <property type="entry name" value="P-loop_NTPase"/>
</dbReference>
<dbReference type="AlphaFoldDB" id="A0A1M6NJU8"/>
<proteinExistence type="predicted"/>
<dbReference type="GO" id="GO:0043138">
    <property type="term" value="F:3'-5' DNA helicase activity"/>
    <property type="evidence" value="ECO:0007669"/>
    <property type="project" value="TreeGrafter"/>
</dbReference>
<evidence type="ECO:0000256" key="1">
    <source>
        <dbReference type="ARBA" id="ARBA00022741"/>
    </source>
</evidence>
<dbReference type="PANTHER" id="PTHR11070">
    <property type="entry name" value="UVRD / RECB / PCRA DNA HELICASE FAMILY MEMBER"/>
    <property type="match status" value="1"/>
</dbReference>
<feature type="binding site" evidence="6">
    <location>
        <begin position="25"/>
        <end position="32"/>
    </location>
    <ligand>
        <name>ATP</name>
        <dbReference type="ChEBI" id="CHEBI:30616"/>
    </ligand>
</feature>
<evidence type="ECO:0000259" key="7">
    <source>
        <dbReference type="PROSITE" id="PS51198"/>
    </source>
</evidence>
<dbReference type="Gene3D" id="1.10.486.10">
    <property type="entry name" value="PCRA, domain 4"/>
    <property type="match status" value="1"/>
</dbReference>
<sequence length="561" mass="65432">MTPTPEQEKIYNFIKLDSNHGIIDAVAGSGKTTTIIESIGFVDKNKSLLFCAFNKSIRDEIQDRVSKKGNDNIVVKNLHQLGYEILKSNIELPYIVKPRKYNDLIARSVESYNKKPFLLYLKLYDISPEPENSFEKSQLNNYFNSFKNKLLDSVDKFRLTLEKNDFSKFKQMVIHFNIIDPSKTNEKILDKVIEILFKSTEQLLEEGNKIAKSHNYIDLTDMLYLPKVFELYPIKKYDLLFVDECQDLSKAQLAVALKYVKKSGRVIAVGDPCQSIYGFTGADIESFSRFENLLKNHNKLTLSFCFRCPNNVIEYAQNFRADIKPFKDKEGIIEKIEFDQVIKTAKDGDLVISRTKAPLTTLLFSLLENNRKVNIHQDDVKDLFNELRFLFSKQELNTRNVFKSGYDFFEKVKERNIYFVEKKANKMSNNSSKEEFIKEETEYIERRINFLQRQSSIHLDVSTINELVKRIEGLITESEDAIKLSTIHKAKGLENKRVFILDYDKLPMKKDNHKPWETVQENNLKYVALTRAEESLFLVNAIKEDIEMDEGNLFDELDDIW</sequence>
<keyword evidence="2 6" id="KW-0378">Hydrolase</keyword>
<evidence type="ECO:0000313" key="9">
    <source>
        <dbReference type="Proteomes" id="UP000184231"/>
    </source>
</evidence>
<name>A0A1M6NJU8_9FLAO</name>
<organism evidence="8 9">
    <name type="scientific">Arenibacter nanhaiticus</name>
    <dbReference type="NCBI Taxonomy" id="558155"/>
    <lineage>
        <taxon>Bacteria</taxon>
        <taxon>Pseudomonadati</taxon>
        <taxon>Bacteroidota</taxon>
        <taxon>Flavobacteriia</taxon>
        <taxon>Flavobacteriales</taxon>
        <taxon>Flavobacteriaceae</taxon>
        <taxon>Arenibacter</taxon>
    </lineage>
</organism>
<dbReference type="InterPro" id="IPR014016">
    <property type="entry name" value="UvrD-like_ATP-bd"/>
</dbReference>
<dbReference type="Pfam" id="PF00580">
    <property type="entry name" value="UvrD-helicase"/>
    <property type="match status" value="1"/>
</dbReference>
<reference evidence="8 9" key="1">
    <citation type="submission" date="2016-11" db="EMBL/GenBank/DDBJ databases">
        <authorList>
            <person name="Jaros S."/>
            <person name="Januszkiewicz K."/>
            <person name="Wedrychowicz H."/>
        </authorList>
    </citation>
    <scope>NUCLEOTIDE SEQUENCE [LARGE SCALE GENOMIC DNA]</scope>
    <source>
        <strain evidence="8 9">CGMCC 1.8863</strain>
    </source>
</reference>